<comment type="caution">
    <text evidence="2">The sequence shown here is derived from an EMBL/GenBank/DDBJ whole genome shotgun (WGS) entry which is preliminary data.</text>
</comment>
<name>A0AAD7H196_MYCRO</name>
<evidence type="ECO:0000313" key="3">
    <source>
        <dbReference type="Proteomes" id="UP001221757"/>
    </source>
</evidence>
<dbReference type="Proteomes" id="UP001221757">
    <property type="component" value="Unassembled WGS sequence"/>
</dbReference>
<reference evidence="2" key="1">
    <citation type="submission" date="2023-03" db="EMBL/GenBank/DDBJ databases">
        <title>Massive genome expansion in bonnet fungi (Mycena s.s.) driven by repeated elements and novel gene families across ecological guilds.</title>
        <authorList>
            <consortium name="Lawrence Berkeley National Laboratory"/>
            <person name="Harder C.B."/>
            <person name="Miyauchi S."/>
            <person name="Viragh M."/>
            <person name="Kuo A."/>
            <person name="Thoen E."/>
            <person name="Andreopoulos B."/>
            <person name="Lu D."/>
            <person name="Skrede I."/>
            <person name="Drula E."/>
            <person name="Henrissat B."/>
            <person name="Morin E."/>
            <person name="Kohler A."/>
            <person name="Barry K."/>
            <person name="LaButti K."/>
            <person name="Morin E."/>
            <person name="Salamov A."/>
            <person name="Lipzen A."/>
            <person name="Mereny Z."/>
            <person name="Hegedus B."/>
            <person name="Baldrian P."/>
            <person name="Stursova M."/>
            <person name="Weitz H."/>
            <person name="Taylor A."/>
            <person name="Grigoriev I.V."/>
            <person name="Nagy L.G."/>
            <person name="Martin F."/>
            <person name="Kauserud H."/>
        </authorList>
    </citation>
    <scope>NUCLEOTIDE SEQUENCE</scope>
    <source>
        <strain evidence="2">CBHHK067</strain>
    </source>
</reference>
<accession>A0AAD7H196</accession>
<feature type="region of interest" description="Disordered" evidence="1">
    <location>
        <begin position="82"/>
        <end position="105"/>
    </location>
</feature>
<organism evidence="2 3">
    <name type="scientific">Mycena rosella</name>
    <name type="common">Pink bonnet</name>
    <name type="synonym">Agaricus rosellus</name>
    <dbReference type="NCBI Taxonomy" id="1033263"/>
    <lineage>
        <taxon>Eukaryota</taxon>
        <taxon>Fungi</taxon>
        <taxon>Dikarya</taxon>
        <taxon>Basidiomycota</taxon>
        <taxon>Agaricomycotina</taxon>
        <taxon>Agaricomycetes</taxon>
        <taxon>Agaricomycetidae</taxon>
        <taxon>Agaricales</taxon>
        <taxon>Marasmiineae</taxon>
        <taxon>Mycenaceae</taxon>
        <taxon>Mycena</taxon>
    </lineage>
</organism>
<proteinExistence type="predicted"/>
<evidence type="ECO:0000313" key="2">
    <source>
        <dbReference type="EMBL" id="KAJ7709629.1"/>
    </source>
</evidence>
<gene>
    <name evidence="2" type="ORF">B0H17DRAFT_1124195</name>
</gene>
<dbReference type="AlphaFoldDB" id="A0AAD7H196"/>
<evidence type="ECO:0000256" key="1">
    <source>
        <dbReference type="SAM" id="MobiDB-lite"/>
    </source>
</evidence>
<sequence length="167" mass="18804">MAVLHATTRPNELYGGFRRHKKEQDCSDEGIKHPRYHRLARPYRNIYLRPSAFIVRIDWQYLGIGKPASHPHFFGVRPTPKGAPTGPIMRPAPSSPTEPYSKNSQPSLRELRTLRGGTAAAQDCNNGIMQDEIALDRARNGSDVRDPGEKLQPEVLRVGFDYLDSTL</sequence>
<keyword evidence="3" id="KW-1185">Reference proteome</keyword>
<protein>
    <submittedName>
        <fullName evidence="2">Uncharacterized protein</fullName>
    </submittedName>
</protein>
<feature type="compositionally biased region" description="Polar residues" evidence="1">
    <location>
        <begin position="95"/>
        <end position="105"/>
    </location>
</feature>
<dbReference type="EMBL" id="JARKIE010000002">
    <property type="protein sequence ID" value="KAJ7709629.1"/>
    <property type="molecule type" value="Genomic_DNA"/>
</dbReference>